<protein>
    <submittedName>
        <fullName evidence="2">Uncharacterized protein</fullName>
    </submittedName>
</protein>
<evidence type="ECO:0000313" key="2">
    <source>
        <dbReference type="EMBL" id="QCT69910.1"/>
    </source>
</evidence>
<evidence type="ECO:0000313" key="3">
    <source>
        <dbReference type="Proteomes" id="UP000218387"/>
    </source>
</evidence>
<feature type="transmembrane region" description="Helical" evidence="1">
    <location>
        <begin position="41"/>
        <end position="66"/>
    </location>
</feature>
<dbReference type="Proteomes" id="UP000218387">
    <property type="component" value="Chromosome"/>
</dbReference>
<sequence>MAVICQKISGLDLRGGEQTMSKNLKAMLFSENGMKIVNTLFLIPAFCGGGVLTILTYSLWLFFLAGSVKRTESKAMRAFYVLLAFFAVAVVVWQLAWLVMGLFLI</sequence>
<gene>
    <name evidence="2" type="ORF">CPZ25_000835</name>
</gene>
<dbReference type="AlphaFoldDB" id="A0A4P9C3R5"/>
<dbReference type="EMBL" id="CP029487">
    <property type="protein sequence ID" value="QCT69910.1"/>
    <property type="molecule type" value="Genomic_DNA"/>
</dbReference>
<dbReference type="KEGG" id="emt:CPZ25_000835"/>
<keyword evidence="3" id="KW-1185">Reference proteome</keyword>
<evidence type="ECO:0000256" key="1">
    <source>
        <dbReference type="SAM" id="Phobius"/>
    </source>
</evidence>
<keyword evidence="1" id="KW-0472">Membrane</keyword>
<accession>A0A4P9C3R5</accession>
<reference evidence="2 3" key="1">
    <citation type="submission" date="2018-05" db="EMBL/GenBank/DDBJ databases">
        <title>Genome comparison of Eubacterium sp.</title>
        <authorList>
            <person name="Feng Y."/>
            <person name="Sanchez-Andrea I."/>
            <person name="Stams A.J.M."/>
            <person name="De Vos W.M."/>
        </authorList>
    </citation>
    <scope>NUCLEOTIDE SEQUENCE [LARGE SCALE GENOMIC DNA]</scope>
    <source>
        <strain evidence="2 3">YI</strain>
    </source>
</reference>
<name>A0A4P9C3R5_EUBML</name>
<organism evidence="2 3">
    <name type="scientific">Eubacterium maltosivorans</name>
    <dbReference type="NCBI Taxonomy" id="2041044"/>
    <lineage>
        <taxon>Bacteria</taxon>
        <taxon>Bacillati</taxon>
        <taxon>Bacillota</taxon>
        <taxon>Clostridia</taxon>
        <taxon>Eubacteriales</taxon>
        <taxon>Eubacteriaceae</taxon>
        <taxon>Eubacterium</taxon>
    </lineage>
</organism>
<keyword evidence="1" id="KW-1133">Transmembrane helix</keyword>
<proteinExistence type="predicted"/>
<keyword evidence="1" id="KW-0812">Transmembrane</keyword>
<feature type="transmembrane region" description="Helical" evidence="1">
    <location>
        <begin position="78"/>
        <end position="104"/>
    </location>
</feature>